<feature type="region of interest" description="Disordered" evidence="1">
    <location>
        <begin position="119"/>
        <end position="148"/>
    </location>
</feature>
<dbReference type="VEuPathDB" id="TriTrypDB:TcBrA4_0030240"/>
<evidence type="ECO:0000313" key="3">
    <source>
        <dbReference type="Proteomes" id="UP000246121"/>
    </source>
</evidence>
<accession>A0A2V2V545</accession>
<dbReference type="VEuPathDB" id="TriTrypDB:TcCL_ESM07268"/>
<protein>
    <recommendedName>
        <fullName evidence="4">Antigen 2</fullName>
    </recommendedName>
</protein>
<feature type="compositionally biased region" description="Basic and acidic residues" evidence="1">
    <location>
        <begin position="131"/>
        <end position="148"/>
    </location>
</feature>
<comment type="caution">
    <text evidence="2">The sequence shown here is derived from an EMBL/GenBank/DDBJ whole genome shotgun (WGS) entry which is preliminary data.</text>
</comment>
<dbReference type="VEuPathDB" id="TriTrypDB:BCY84_00892"/>
<dbReference type="VEuPathDB" id="TriTrypDB:TcCLB.509047.70"/>
<dbReference type="EMBL" id="PRFA01000042">
    <property type="protein sequence ID" value="PWU91665.1"/>
    <property type="molecule type" value="Genomic_DNA"/>
</dbReference>
<dbReference type="AlphaFoldDB" id="A0A2V2V545"/>
<evidence type="ECO:0008006" key="4">
    <source>
        <dbReference type="Google" id="ProtNLM"/>
    </source>
</evidence>
<organism evidence="2 3">
    <name type="scientific">Trypanosoma cruzi</name>
    <dbReference type="NCBI Taxonomy" id="5693"/>
    <lineage>
        <taxon>Eukaryota</taxon>
        <taxon>Discoba</taxon>
        <taxon>Euglenozoa</taxon>
        <taxon>Kinetoplastea</taxon>
        <taxon>Metakinetoplastina</taxon>
        <taxon>Trypanosomatida</taxon>
        <taxon>Trypanosomatidae</taxon>
        <taxon>Trypanosoma</taxon>
        <taxon>Schizotrypanum</taxon>
    </lineage>
</organism>
<sequence length="148" mass="16847">MSVPEWAKNEQSIDEAKSYLRQGNSVDFFELISSSVLREHPNDIAVFCLELVQKIADGKETSVYDESHKKKVEDNRYVREKNVCEFLNEWILALLRERPTTDGDRIEFHKRYLQSVIAGGSDRNGGAVSEGEEKLQAEEGEGQKAENP</sequence>
<dbReference type="VEuPathDB" id="TriTrypDB:TcG_00338"/>
<dbReference type="VEuPathDB" id="TriTrypDB:C3747_41g1216c"/>
<dbReference type="VEuPathDB" id="TriTrypDB:TcCLB.507927.30"/>
<proteinExistence type="predicted"/>
<dbReference type="Proteomes" id="UP000246121">
    <property type="component" value="Unassembled WGS sequence"/>
</dbReference>
<name>A0A2V2V545_TRYCR</name>
<evidence type="ECO:0000313" key="2">
    <source>
        <dbReference type="EMBL" id="PWU91665.1"/>
    </source>
</evidence>
<dbReference type="OrthoDB" id="241739at2759"/>
<dbReference type="VEuPathDB" id="TriTrypDB:C4B63_42g462c"/>
<dbReference type="VEuPathDB" id="TriTrypDB:TcYC6_0095740"/>
<gene>
    <name evidence="2" type="ORF">C4B63_42g462c</name>
</gene>
<evidence type="ECO:0000256" key="1">
    <source>
        <dbReference type="SAM" id="MobiDB-lite"/>
    </source>
</evidence>
<reference evidence="2 3" key="1">
    <citation type="journal article" date="2018" name="Microb. Genom.">
        <title>Expanding an expanded genome: long-read sequencing of Trypanosoma cruzi.</title>
        <authorList>
            <person name="Berna L."/>
            <person name="Rodriguez M."/>
            <person name="Chiribao M.L."/>
            <person name="Parodi-Talice A."/>
            <person name="Pita S."/>
            <person name="Rijo G."/>
            <person name="Alvarez-Valin F."/>
            <person name="Robello C."/>
        </authorList>
    </citation>
    <scope>NUCLEOTIDE SEQUENCE [LARGE SCALE GENOMIC DNA]</scope>
    <source>
        <strain evidence="2 3">Dm28c</strain>
    </source>
</reference>